<sequence length="595" mass="65829">MSTEAITLNIGGSFLVKDESLDNFYTTELKSEESIMIQEAASQFLETEIAPNMEELESINGIDKTPELLKKCGELGFLSLEVSEEYDGVNLSLKDVLHFVESMSKGYSFGGALGVQTSIGIAPVLLYGSDFLKEHYISKMTDGTFISAFALTEPNAGSDANAGKTKATINNNGDYIINGQKAWISNAGIANMFIVFAKIEDDKNLSAFVVDKNFGGISFGPEEKKMGLSGWSTRQVFFENTIVPSTHLLGERNKGLKIALNTLNTGRIKLAASCLGIGKLALEHSVNYAIEREQFGKSILEFGAMKDKIAKMTSKIFTNEAIVYRVANAIDTNCEVLSKTMSFSEAKIEALKEFSIECAIAKVFGSEIQDFIVDESIQIYGGMGFSAESPVERLYRGARISRIFEGTNEINRLVIIKEFLKKGMKGEIDFFTPYTQLMSVLSEPIDSFSEDSIERYEQVVSNLRSLCVVTTGVCAQQYMTQLAEEQEIAMLISDMLITIYALESVVLRMKKLKEIGKFDNSIHNALLKTIGFDSFNSLENTIKNLVVSFDKEEDAEVILQAFAKYGQIPHSNVKEARREICAHIEEAKGIYNLSN</sequence>
<comment type="similarity">
    <text evidence="2 5">Belongs to the acyl-CoA dehydrogenase family.</text>
</comment>
<dbReference type="SUPFAM" id="SSF56645">
    <property type="entry name" value="Acyl-CoA dehydrogenase NM domain-like"/>
    <property type="match status" value="1"/>
</dbReference>
<dbReference type="InterPro" id="IPR013786">
    <property type="entry name" value="AcylCoA_DH/ox_N"/>
</dbReference>
<dbReference type="RefSeq" id="WP_348718861.1">
    <property type="nucleotide sequence ID" value="NZ_CAXJIO010000017.1"/>
</dbReference>
<comment type="caution">
    <text evidence="10">The sequence shown here is derived from an EMBL/GenBank/DDBJ whole genome shotgun (WGS) entry which is preliminary data.</text>
</comment>
<dbReference type="EC" id="1.3.99.-" evidence="10"/>
<gene>
    <name evidence="10" type="ORF">T190423A01A_80074</name>
</gene>
<organism evidence="10 11">
    <name type="scientific">Tenacibaculum polynesiense</name>
    <dbReference type="NCBI Taxonomy" id="3137857"/>
    <lineage>
        <taxon>Bacteria</taxon>
        <taxon>Pseudomonadati</taxon>
        <taxon>Bacteroidota</taxon>
        <taxon>Flavobacteriia</taxon>
        <taxon>Flavobacteriales</taxon>
        <taxon>Flavobacteriaceae</taxon>
        <taxon>Tenacibaculum</taxon>
    </lineage>
</organism>
<dbReference type="InterPro" id="IPR049426">
    <property type="entry name" value="Acyl-CoA-dh-like_C"/>
</dbReference>
<reference evidence="10 11" key="1">
    <citation type="submission" date="2024-05" db="EMBL/GenBank/DDBJ databases">
        <authorList>
            <person name="Duchaud E."/>
        </authorList>
    </citation>
    <scope>NUCLEOTIDE SEQUENCE [LARGE SCALE GENOMIC DNA]</scope>
    <source>
        <strain evidence="10">Ena-SAMPLE-TAB-13-05-2024-13:56:06:370-140308</strain>
    </source>
</reference>
<keyword evidence="11" id="KW-1185">Reference proteome</keyword>
<keyword evidence="5 10" id="KW-0560">Oxidoreductase</keyword>
<dbReference type="Gene3D" id="1.10.540.10">
    <property type="entry name" value="Acyl-CoA dehydrogenase/oxidase, N-terminal domain"/>
    <property type="match status" value="1"/>
</dbReference>
<dbReference type="PANTHER" id="PTHR43884:SF12">
    <property type="entry name" value="ISOVALERYL-COA DEHYDROGENASE, MITOCHONDRIAL-RELATED"/>
    <property type="match status" value="1"/>
</dbReference>
<protein>
    <submittedName>
        <fullName evidence="10">Acyl-CoA dehydrogenase</fullName>
        <ecNumber evidence="10">1.3.99.-</ecNumber>
    </submittedName>
</protein>
<keyword evidence="4 5" id="KW-0274">FAD</keyword>
<evidence type="ECO:0000259" key="7">
    <source>
        <dbReference type="Pfam" id="PF02770"/>
    </source>
</evidence>
<evidence type="ECO:0000259" key="9">
    <source>
        <dbReference type="Pfam" id="PF21263"/>
    </source>
</evidence>
<evidence type="ECO:0000256" key="2">
    <source>
        <dbReference type="ARBA" id="ARBA00009347"/>
    </source>
</evidence>
<dbReference type="Gene3D" id="2.40.110.10">
    <property type="entry name" value="Butyryl-CoA Dehydrogenase, subunit A, domain 2"/>
    <property type="match status" value="1"/>
</dbReference>
<accession>A0ABM9PFY5</accession>
<dbReference type="Pfam" id="PF02770">
    <property type="entry name" value="Acyl-CoA_dh_M"/>
    <property type="match status" value="1"/>
</dbReference>
<dbReference type="Gene3D" id="1.20.140.10">
    <property type="entry name" value="Butyryl-CoA Dehydrogenase, subunit A, domain 3"/>
    <property type="match status" value="2"/>
</dbReference>
<dbReference type="InterPro" id="IPR006091">
    <property type="entry name" value="Acyl-CoA_Oxase/DH_mid-dom"/>
</dbReference>
<dbReference type="EMBL" id="CAXJIO010000017">
    <property type="protein sequence ID" value="CAL2104537.1"/>
    <property type="molecule type" value="Genomic_DNA"/>
</dbReference>
<feature type="domain" description="Acyl-CoA dehydrogenase/oxidase N-terminal" evidence="8">
    <location>
        <begin position="31"/>
        <end position="143"/>
    </location>
</feature>
<evidence type="ECO:0000313" key="11">
    <source>
        <dbReference type="Proteomes" id="UP001497527"/>
    </source>
</evidence>
<dbReference type="InterPro" id="IPR009075">
    <property type="entry name" value="AcylCo_DH/oxidase_C"/>
</dbReference>
<feature type="domain" description="Acyl-CoA dehydrogenase/oxidase C-terminal" evidence="6">
    <location>
        <begin position="253"/>
        <end position="418"/>
    </location>
</feature>
<dbReference type="PROSITE" id="PS00072">
    <property type="entry name" value="ACYL_COA_DH_1"/>
    <property type="match status" value="1"/>
</dbReference>
<evidence type="ECO:0000259" key="6">
    <source>
        <dbReference type="Pfam" id="PF00441"/>
    </source>
</evidence>
<dbReference type="Pfam" id="PF02771">
    <property type="entry name" value="Acyl-CoA_dh_N"/>
    <property type="match status" value="1"/>
</dbReference>
<dbReference type="PANTHER" id="PTHR43884">
    <property type="entry name" value="ACYL-COA DEHYDROGENASE"/>
    <property type="match status" value="1"/>
</dbReference>
<dbReference type="Pfam" id="PF21263">
    <property type="entry name" value="Acyl-CoA-dh_C"/>
    <property type="match status" value="1"/>
</dbReference>
<evidence type="ECO:0000256" key="5">
    <source>
        <dbReference type="RuleBase" id="RU362125"/>
    </source>
</evidence>
<dbReference type="SUPFAM" id="SSF47203">
    <property type="entry name" value="Acyl-CoA dehydrogenase C-terminal domain-like"/>
    <property type="match status" value="1"/>
</dbReference>
<dbReference type="InterPro" id="IPR036250">
    <property type="entry name" value="AcylCo_DH-like_C"/>
</dbReference>
<dbReference type="InterPro" id="IPR006089">
    <property type="entry name" value="Acyl-CoA_DH_CS"/>
</dbReference>
<dbReference type="Pfam" id="PF00441">
    <property type="entry name" value="Acyl-CoA_dh_1"/>
    <property type="match status" value="1"/>
</dbReference>
<evidence type="ECO:0000256" key="3">
    <source>
        <dbReference type="ARBA" id="ARBA00022630"/>
    </source>
</evidence>
<evidence type="ECO:0000313" key="10">
    <source>
        <dbReference type="EMBL" id="CAL2104537.1"/>
    </source>
</evidence>
<feature type="domain" description="Acyl-CoA dehydrogenase-like C-terminal" evidence="9">
    <location>
        <begin position="463"/>
        <end position="561"/>
    </location>
</feature>
<keyword evidence="3 5" id="KW-0285">Flavoprotein</keyword>
<feature type="domain" description="Acyl-CoA oxidase/dehydrogenase middle" evidence="7">
    <location>
        <begin position="148"/>
        <end position="240"/>
    </location>
</feature>
<comment type="cofactor">
    <cofactor evidence="1 5">
        <name>FAD</name>
        <dbReference type="ChEBI" id="CHEBI:57692"/>
    </cofactor>
</comment>
<dbReference type="InterPro" id="IPR046373">
    <property type="entry name" value="Acyl-CoA_Oxase/DH_mid-dom_sf"/>
</dbReference>
<evidence type="ECO:0000259" key="8">
    <source>
        <dbReference type="Pfam" id="PF02771"/>
    </source>
</evidence>
<dbReference type="InterPro" id="IPR037069">
    <property type="entry name" value="AcylCoA_DH/ox_N_sf"/>
</dbReference>
<dbReference type="InterPro" id="IPR009100">
    <property type="entry name" value="AcylCoA_DH/oxidase_NM_dom_sf"/>
</dbReference>
<dbReference type="Proteomes" id="UP001497527">
    <property type="component" value="Unassembled WGS sequence"/>
</dbReference>
<evidence type="ECO:0000256" key="1">
    <source>
        <dbReference type="ARBA" id="ARBA00001974"/>
    </source>
</evidence>
<dbReference type="GO" id="GO:0016491">
    <property type="term" value="F:oxidoreductase activity"/>
    <property type="evidence" value="ECO:0007669"/>
    <property type="project" value="UniProtKB-KW"/>
</dbReference>
<evidence type="ECO:0000256" key="4">
    <source>
        <dbReference type="ARBA" id="ARBA00022827"/>
    </source>
</evidence>
<name>A0ABM9PFY5_9FLAO</name>
<proteinExistence type="inferred from homology"/>